<accession>I0IH82</accession>
<name>I0IH82_PHYMF</name>
<feature type="signal peptide" evidence="1">
    <location>
        <begin position="1"/>
        <end position="48"/>
    </location>
</feature>
<keyword evidence="3" id="KW-1185">Reference proteome</keyword>
<sequence>MLPRQTDPRRLCGGIHQKEKRVLRMNASTTTLLAAFAGTAALTTGANAATVIDFSGIATGTTVTNQIAGLTVSASSPYADSPEEVFGWDFNGYPEFDFAGQQAPFTSGNATGRDLGQGLALRGPEGVLTGFGVLPEPIPTPLEKRRPAGTINLEFATPLDSFGFTIVDVEGPEEFETNTGFFIDFLSDGTEVGVFDFASFVTDDDSNVFDPSIEFGNRSANQIAPITAAQLGVASFDEVRISLGGSAVVAQITVNAVPTPTAALGGLALLGAGALRRRTRGAQA</sequence>
<gene>
    <name evidence="2" type="ordered locus">PSMK_24610</name>
</gene>
<evidence type="ECO:0000256" key="1">
    <source>
        <dbReference type="SAM" id="SignalP"/>
    </source>
</evidence>
<evidence type="ECO:0000313" key="3">
    <source>
        <dbReference type="Proteomes" id="UP000007881"/>
    </source>
</evidence>
<evidence type="ECO:0000313" key="2">
    <source>
        <dbReference type="EMBL" id="BAM04620.1"/>
    </source>
</evidence>
<dbReference type="HOGENOM" id="CLU_1123721_0_0_0"/>
<feature type="chain" id="PRO_5003629235" description="PEP-CTERM protein-sorting domain-containing protein" evidence="1">
    <location>
        <begin position="49"/>
        <end position="284"/>
    </location>
</feature>
<dbReference type="EMBL" id="AP012338">
    <property type="protein sequence ID" value="BAM04620.1"/>
    <property type="molecule type" value="Genomic_DNA"/>
</dbReference>
<dbReference type="AlphaFoldDB" id="I0IH82"/>
<dbReference type="eggNOG" id="ENOG5033JM3">
    <property type="taxonomic scope" value="Bacteria"/>
</dbReference>
<evidence type="ECO:0008006" key="4">
    <source>
        <dbReference type="Google" id="ProtNLM"/>
    </source>
</evidence>
<dbReference type="KEGG" id="phm:PSMK_24610"/>
<dbReference type="STRING" id="1142394.PSMK_24610"/>
<keyword evidence="1" id="KW-0732">Signal</keyword>
<organism evidence="2 3">
    <name type="scientific">Phycisphaera mikurensis (strain NBRC 102666 / KCTC 22515 / FYK2301M01)</name>
    <dbReference type="NCBI Taxonomy" id="1142394"/>
    <lineage>
        <taxon>Bacteria</taxon>
        <taxon>Pseudomonadati</taxon>
        <taxon>Planctomycetota</taxon>
        <taxon>Phycisphaerae</taxon>
        <taxon>Phycisphaerales</taxon>
        <taxon>Phycisphaeraceae</taxon>
        <taxon>Phycisphaera</taxon>
    </lineage>
</organism>
<protein>
    <recommendedName>
        <fullName evidence="4">PEP-CTERM protein-sorting domain-containing protein</fullName>
    </recommendedName>
</protein>
<reference evidence="2 3" key="1">
    <citation type="submission" date="2012-02" db="EMBL/GenBank/DDBJ databases">
        <title>Complete genome sequence of Phycisphaera mikurensis NBRC 102666.</title>
        <authorList>
            <person name="Ankai A."/>
            <person name="Hosoyama A."/>
            <person name="Terui Y."/>
            <person name="Sekine M."/>
            <person name="Fukai R."/>
            <person name="Kato Y."/>
            <person name="Nakamura S."/>
            <person name="Yamada-Narita S."/>
            <person name="Kawakoshi A."/>
            <person name="Fukunaga Y."/>
            <person name="Yamazaki S."/>
            <person name="Fujita N."/>
        </authorList>
    </citation>
    <scope>NUCLEOTIDE SEQUENCE [LARGE SCALE GENOMIC DNA]</scope>
    <source>
        <strain evidence="3">NBRC 102666 / KCTC 22515 / FYK2301M01</strain>
    </source>
</reference>
<proteinExistence type="predicted"/>
<dbReference type="Proteomes" id="UP000007881">
    <property type="component" value="Chromosome"/>
</dbReference>